<keyword evidence="2" id="KW-1133">Transmembrane helix</keyword>
<reference evidence="3 4" key="1">
    <citation type="journal article" date="2013" name="PLoS Genet.">
        <title>The genome and development-dependent transcriptomes of Pyronema confluens: a window into fungal evolution.</title>
        <authorList>
            <person name="Traeger S."/>
            <person name="Altegoer F."/>
            <person name="Freitag M."/>
            <person name="Gabaldon T."/>
            <person name="Kempken F."/>
            <person name="Kumar A."/>
            <person name="Marcet-Houben M."/>
            <person name="Poggeler S."/>
            <person name="Stajich J.E."/>
            <person name="Nowrousian M."/>
        </authorList>
    </citation>
    <scope>NUCLEOTIDE SEQUENCE [LARGE SCALE GENOMIC DNA]</scope>
    <source>
        <strain evidence="4">CBS 100304</strain>
        <tissue evidence="3">Vegetative mycelium</tissue>
    </source>
</reference>
<keyword evidence="2" id="KW-0472">Membrane</keyword>
<feature type="transmembrane region" description="Helical" evidence="2">
    <location>
        <begin position="1286"/>
        <end position="1305"/>
    </location>
</feature>
<evidence type="ECO:0000313" key="3">
    <source>
        <dbReference type="EMBL" id="CCX10610.1"/>
    </source>
</evidence>
<keyword evidence="4" id="KW-1185">Reference proteome</keyword>
<accession>U4L4E9</accession>
<dbReference type="Proteomes" id="UP000018144">
    <property type="component" value="Unassembled WGS sequence"/>
</dbReference>
<dbReference type="OrthoDB" id="5317234at2759"/>
<evidence type="ECO:0000313" key="4">
    <source>
        <dbReference type="Proteomes" id="UP000018144"/>
    </source>
</evidence>
<name>U4L4E9_PYROM</name>
<feature type="region of interest" description="Disordered" evidence="1">
    <location>
        <begin position="83"/>
        <end position="178"/>
    </location>
</feature>
<feature type="region of interest" description="Disordered" evidence="1">
    <location>
        <begin position="202"/>
        <end position="235"/>
    </location>
</feature>
<feature type="region of interest" description="Disordered" evidence="1">
    <location>
        <begin position="1189"/>
        <end position="1215"/>
    </location>
</feature>
<keyword evidence="2" id="KW-0812">Transmembrane</keyword>
<organism evidence="3 4">
    <name type="scientific">Pyronema omphalodes (strain CBS 100304)</name>
    <name type="common">Pyronema confluens</name>
    <dbReference type="NCBI Taxonomy" id="1076935"/>
    <lineage>
        <taxon>Eukaryota</taxon>
        <taxon>Fungi</taxon>
        <taxon>Dikarya</taxon>
        <taxon>Ascomycota</taxon>
        <taxon>Pezizomycotina</taxon>
        <taxon>Pezizomycetes</taxon>
        <taxon>Pezizales</taxon>
        <taxon>Pyronemataceae</taxon>
        <taxon>Pyronema</taxon>
    </lineage>
</organism>
<protein>
    <submittedName>
        <fullName evidence="3">Uncharacterized protein</fullName>
    </submittedName>
</protein>
<gene>
    <name evidence="3" type="ORF">PCON_10204</name>
</gene>
<evidence type="ECO:0000256" key="1">
    <source>
        <dbReference type="SAM" id="MobiDB-lite"/>
    </source>
</evidence>
<feature type="region of interest" description="Disordered" evidence="1">
    <location>
        <begin position="253"/>
        <end position="277"/>
    </location>
</feature>
<proteinExistence type="predicted"/>
<sequence length="1412" mass="157238">MTADERRVTDIALVGHWDAPNESEPADVMIYAKVTPQSSSKVPLLHLQPLVLESTLVRVVPLLPDGTSPWESPGVKKLNIATISGRRPSRRSSRPHTPGLSSLKKVRHILLDGTGSTSDDGSADSCTPSPSVTSSSEERKDYVQHPGPITDGDLDSKSRSVPDINFDQSPLTDEYDQSHAWFSSKTSALSKRPIDEKQETALRNAELSDPSNTMDTDPCNDESKAHEKSPDKMDADLSIFADYDSIQSFIEEGEKGEKGEESEESASQRNESLSFEAPRILSETPLLGSPLITKPPFKPDADILSGVSSSYAVLEKDDDQLTREKRSISTTSLGSFSAGLQNSLYRPPGVSLDSIKLTPVTESADGYMPTSSPTSYLNLSLPDTRRSASPTMPLGNDGVEDNHDKECSLKSPPIVAINSPQLPMIQGLGITQLDSPRHVSYARSNCGNPDGRAIDVYDWDRIIFSGTEMRNRSASRLKSCSVIPSPTVRDGRIYSSGSYSSIKDLEPLTEDFFDQLIYRGLVTRHLATPSRFGQDGAGEIKDKIMDGLRGVKQARFATEEHKDKHKAGHKDDEKPDEVALKVENNTLFLCFPEGYSNDPIVAEISLKVRPFLLGPDKSFFTFVFSGLPYCTKPAFFDFKVSTGGEEWSFDAGNHEQTGLFETIKVDEINRLNGRLHLTDNTPTERSIIIRIQKVPSHVELHDYKIRTRTIAAFSNTPDGVVGDFTLKVHFTEIESDSTVAHNLVNLILVNGTDNVENMSVTTGSSHQQEKFSIEGPVLKDDEELKGAVLLQVSRRPEDVTRDLKINFRKTQDNSGRFYVPLIELGSNANLLEQAFVIDDTAFEGMGVAPPQIIASNDWEIREVDGAKTTHRKAGLSKVHYPYVVIHEPVYALLYTDATMVLEEYSDFTYIEKMKYEFEEHSSTVWESSDPRPLHIIQKFTIQGPLANDKKELLRINGGDFELEFATINDVPAKGLFMDNEELVIMSNGEDYSDILTFHIYWKDIKADYVEFKLPRIIDTIIGRVVCKFQKENVYITSRRVSSSLWWQVPFKNATAKLSGLQSFRNDLYLGIALFPTIKQTREWDQRSRQIRSLESSLNNPSTENMTFEHPICETTSSLDGNQDFVSGTRNYNDSAADMISMDEEFSVMASILDSSFDLVPVAPDRPPTAIPALIDEAANDSSEADTIRSTKMPCSSCTPASSIQPDVSISGDPDSSSISLDGALDDLGVDSGAIIGDWCRLMDAGPTEGNADTILTNARGGMASLDTSHEDHPKVVRIQSRTVRCLMFFCLFVVAVFIGCAYLLFPVQAGLVWQSSARPLGSQNYRNWENLLMAAYADNAVTSFPILQMEDDGDYPWYTNGGAYQEEQEQPKEEWKESMEGRVIVRTSFWDNYFFRFLGGFFERLKLKRRWR</sequence>
<feature type="compositionally biased region" description="Basic and acidic residues" evidence="1">
    <location>
        <begin position="221"/>
        <end position="235"/>
    </location>
</feature>
<evidence type="ECO:0000256" key="2">
    <source>
        <dbReference type="SAM" id="Phobius"/>
    </source>
</evidence>
<dbReference type="EMBL" id="HF935553">
    <property type="protein sequence ID" value="CCX10610.1"/>
    <property type="molecule type" value="Genomic_DNA"/>
</dbReference>
<feature type="compositionally biased region" description="Low complexity" evidence="1">
    <location>
        <begin position="1205"/>
        <end position="1215"/>
    </location>
</feature>
<feature type="compositionally biased region" description="Polar residues" evidence="1">
    <location>
        <begin position="1189"/>
        <end position="1204"/>
    </location>
</feature>
<feature type="compositionally biased region" description="Low complexity" evidence="1">
    <location>
        <begin position="112"/>
        <end position="135"/>
    </location>
</feature>